<dbReference type="InterPro" id="IPR016186">
    <property type="entry name" value="C-type_lectin-like/link_sf"/>
</dbReference>
<dbReference type="PROSITE" id="PS50041">
    <property type="entry name" value="C_TYPE_LECTIN_2"/>
    <property type="match status" value="1"/>
</dbReference>
<keyword evidence="4" id="KW-1185">Reference proteome</keyword>
<dbReference type="InterPro" id="IPR016187">
    <property type="entry name" value="CTDL_fold"/>
</dbReference>
<dbReference type="SMART" id="SM00034">
    <property type="entry name" value="CLECT"/>
    <property type="match status" value="1"/>
</dbReference>
<dbReference type="InterPro" id="IPR001304">
    <property type="entry name" value="C-type_lectin-like"/>
</dbReference>
<dbReference type="Pfam" id="PF00059">
    <property type="entry name" value="Lectin_C"/>
    <property type="match status" value="1"/>
</dbReference>
<dbReference type="PROSITE" id="PS00615">
    <property type="entry name" value="C_TYPE_LECTIN_1"/>
    <property type="match status" value="1"/>
</dbReference>
<sequence>MMSISLCLLYFLHYTCAAALEEAAPVPVNDTAGNDTVPEPRFSPFSVRDDRFALATFAKVNWFQAQAICASQGMTLVSISAERDQQVLRNFLYIRANTLLHLLNELIWTSGTDLAEENTWTWFSNGRSFSYRNFQSGAPKSSTGAERCLGYNGVTSLWQNVDCQEQHYFICERRCAIFPEDNAFY</sequence>
<name>A0A6J2TKJ2_DROLE</name>
<evidence type="ECO:0000313" key="4">
    <source>
        <dbReference type="Proteomes" id="UP000504634"/>
    </source>
</evidence>
<proteinExistence type="predicted"/>
<dbReference type="AlphaFoldDB" id="A0A6J2TKJ2"/>
<evidence type="ECO:0000256" key="1">
    <source>
        <dbReference type="ARBA" id="ARBA00023157"/>
    </source>
</evidence>
<organism evidence="4 5">
    <name type="scientific">Drosophila lebanonensis</name>
    <name type="common">Fruit fly</name>
    <name type="synonym">Scaptodrosophila lebanonensis</name>
    <dbReference type="NCBI Taxonomy" id="7225"/>
    <lineage>
        <taxon>Eukaryota</taxon>
        <taxon>Metazoa</taxon>
        <taxon>Ecdysozoa</taxon>
        <taxon>Arthropoda</taxon>
        <taxon>Hexapoda</taxon>
        <taxon>Insecta</taxon>
        <taxon>Pterygota</taxon>
        <taxon>Neoptera</taxon>
        <taxon>Endopterygota</taxon>
        <taxon>Diptera</taxon>
        <taxon>Brachycera</taxon>
        <taxon>Muscomorpha</taxon>
        <taxon>Ephydroidea</taxon>
        <taxon>Drosophilidae</taxon>
        <taxon>Scaptodrosophila</taxon>
    </lineage>
</organism>
<evidence type="ECO:0000259" key="3">
    <source>
        <dbReference type="PROSITE" id="PS50041"/>
    </source>
</evidence>
<keyword evidence="1" id="KW-1015">Disulfide bond</keyword>
<evidence type="ECO:0000256" key="2">
    <source>
        <dbReference type="SAM" id="SignalP"/>
    </source>
</evidence>
<evidence type="ECO:0000313" key="5">
    <source>
        <dbReference type="RefSeq" id="XP_030375537.1"/>
    </source>
</evidence>
<dbReference type="PANTHER" id="PTHR22991:SF40">
    <property type="entry name" value="PROTEIN CBG13490"/>
    <property type="match status" value="1"/>
</dbReference>
<dbReference type="OrthoDB" id="7357196at2759"/>
<dbReference type="GeneID" id="115624830"/>
<dbReference type="SUPFAM" id="SSF56436">
    <property type="entry name" value="C-type lectin-like"/>
    <property type="match status" value="1"/>
</dbReference>
<protein>
    <submittedName>
        <fullName evidence="5">Galactose-specific lectin nattectin-like</fullName>
    </submittedName>
</protein>
<feature type="signal peptide" evidence="2">
    <location>
        <begin position="1"/>
        <end position="17"/>
    </location>
</feature>
<dbReference type="PANTHER" id="PTHR22991">
    <property type="entry name" value="PROTEIN CBG13490"/>
    <property type="match status" value="1"/>
</dbReference>
<gene>
    <name evidence="5" type="primary">LOC115624830</name>
</gene>
<dbReference type="InterPro" id="IPR050976">
    <property type="entry name" value="Snaclec"/>
</dbReference>
<reference evidence="5" key="1">
    <citation type="submission" date="2025-08" db="UniProtKB">
        <authorList>
            <consortium name="RefSeq"/>
        </authorList>
    </citation>
    <scope>IDENTIFICATION</scope>
    <source>
        <strain evidence="5">11010-0011.00</strain>
        <tissue evidence="5">Whole body</tissue>
    </source>
</reference>
<dbReference type="Proteomes" id="UP000504634">
    <property type="component" value="Unplaced"/>
</dbReference>
<feature type="domain" description="C-type lectin" evidence="3">
    <location>
        <begin position="47"/>
        <end position="172"/>
    </location>
</feature>
<accession>A0A6J2TKJ2</accession>
<keyword evidence="2" id="KW-0732">Signal</keyword>
<dbReference type="InterPro" id="IPR018378">
    <property type="entry name" value="C-type_lectin_CS"/>
</dbReference>
<feature type="chain" id="PRO_5026920130" evidence="2">
    <location>
        <begin position="18"/>
        <end position="185"/>
    </location>
</feature>
<dbReference type="CDD" id="cd00037">
    <property type="entry name" value="CLECT"/>
    <property type="match status" value="1"/>
</dbReference>
<dbReference type="RefSeq" id="XP_030375537.1">
    <property type="nucleotide sequence ID" value="XM_030519677.1"/>
</dbReference>
<dbReference type="Gene3D" id="3.10.100.10">
    <property type="entry name" value="Mannose-Binding Protein A, subunit A"/>
    <property type="match status" value="1"/>
</dbReference>